<keyword evidence="10" id="KW-0934">Plastid</keyword>
<evidence type="ECO:0000313" key="10">
    <source>
        <dbReference type="EMBL" id="ARW63995.1"/>
    </source>
</evidence>
<dbReference type="GO" id="GO:0003735">
    <property type="term" value="F:structural constituent of ribosome"/>
    <property type="evidence" value="ECO:0007669"/>
    <property type="project" value="InterPro"/>
</dbReference>
<dbReference type="EMBL" id="MF101430">
    <property type="protein sequence ID" value="ARW63995.1"/>
    <property type="molecule type" value="Genomic_DNA"/>
</dbReference>
<comment type="similarity">
    <text evidence="2">Belongs to the universal ribosomal protein uL18 family.</text>
</comment>
<sequence>MDKKYRLYIVKSNKHIYAYIIDDETKKVLTSSSTISQEVKNQGKSFRSCLTAKTVGKNIGLKLKNLGIEKIVFDRGTNKYHGQVRALANGTREEGIIF</sequence>
<accession>A0A1Z1MDS9</accession>
<dbReference type="InterPro" id="IPR004389">
    <property type="entry name" value="Ribosomal_uL18_bac-type"/>
</dbReference>
<dbReference type="GO" id="GO:0022625">
    <property type="term" value="C:cytosolic large ribosomal subunit"/>
    <property type="evidence" value="ECO:0007669"/>
    <property type="project" value="TreeGrafter"/>
</dbReference>
<dbReference type="GeneID" id="33357214"/>
<evidence type="ECO:0000256" key="5">
    <source>
        <dbReference type="ARBA" id="ARBA00022884"/>
    </source>
</evidence>
<keyword evidence="6 10" id="KW-0689">Ribosomal protein</keyword>
<geneLocation type="chloroplast" evidence="10"/>
<name>A0A1Z1MDS9_9FLOR</name>
<dbReference type="PANTHER" id="PTHR12899:SF3">
    <property type="entry name" value="LARGE RIBOSOMAL SUBUNIT PROTEIN UL18M"/>
    <property type="match status" value="1"/>
</dbReference>
<evidence type="ECO:0000256" key="4">
    <source>
        <dbReference type="ARBA" id="ARBA00022730"/>
    </source>
</evidence>
<protein>
    <recommendedName>
        <fullName evidence="8">Large ribosomal subunit protein uL18c</fullName>
    </recommendedName>
    <alternativeName>
        <fullName evidence="9">50S ribosomal protein L18, chloroplastic</fullName>
    </alternativeName>
</protein>
<gene>
    <name evidence="10" type="primary">rpl18</name>
</gene>
<dbReference type="GO" id="GO:0008097">
    <property type="term" value="F:5S rRNA binding"/>
    <property type="evidence" value="ECO:0007669"/>
    <property type="project" value="TreeGrafter"/>
</dbReference>
<reference evidence="10" key="1">
    <citation type="journal article" date="2017" name="J. Phycol.">
        <title>Analysis of chloroplast genomes and a supermatrix inform reclassification of the Rhodomelaceae (Rhodophyta).</title>
        <authorList>
            <person name="Diaz-Tapia P."/>
            <person name="Maggs C.A."/>
            <person name="West J.A."/>
            <person name="Verbruggen H."/>
        </authorList>
    </citation>
    <scope>NUCLEOTIDE SEQUENCE</scope>
    <source>
        <strain evidence="10">PD644</strain>
    </source>
</reference>
<evidence type="ECO:0000256" key="6">
    <source>
        <dbReference type="ARBA" id="ARBA00022980"/>
    </source>
</evidence>
<proteinExistence type="inferred from homology"/>
<evidence type="ECO:0000256" key="2">
    <source>
        <dbReference type="ARBA" id="ARBA00007116"/>
    </source>
</evidence>
<dbReference type="RefSeq" id="YP_009395227.1">
    <property type="nucleotide sequence ID" value="NC_035276.1"/>
</dbReference>
<dbReference type="PANTHER" id="PTHR12899">
    <property type="entry name" value="39S RIBOSOMAL PROTEIN L18, MITOCHONDRIAL"/>
    <property type="match status" value="1"/>
</dbReference>
<dbReference type="Pfam" id="PF00861">
    <property type="entry name" value="Ribosomal_L18p"/>
    <property type="match status" value="1"/>
</dbReference>
<keyword evidence="10" id="KW-0150">Chloroplast</keyword>
<comment type="subunit">
    <text evidence="3">Part of the 50S ribosomal subunit; contacts the 5S rRNA.</text>
</comment>
<dbReference type="CDD" id="cd00432">
    <property type="entry name" value="Ribosomal_L18_L5e"/>
    <property type="match status" value="1"/>
</dbReference>
<dbReference type="Gene3D" id="3.30.420.100">
    <property type="match status" value="1"/>
</dbReference>
<evidence type="ECO:0000256" key="8">
    <source>
        <dbReference type="ARBA" id="ARBA00035303"/>
    </source>
</evidence>
<evidence type="ECO:0000256" key="1">
    <source>
        <dbReference type="ARBA" id="ARBA00003898"/>
    </source>
</evidence>
<evidence type="ECO:0000256" key="3">
    <source>
        <dbReference type="ARBA" id="ARBA00011505"/>
    </source>
</evidence>
<evidence type="ECO:0000256" key="7">
    <source>
        <dbReference type="ARBA" id="ARBA00023274"/>
    </source>
</evidence>
<keyword evidence="4" id="KW-0699">rRNA-binding</keyword>
<dbReference type="NCBIfam" id="TIGR00060">
    <property type="entry name" value="L18_bact"/>
    <property type="match status" value="1"/>
</dbReference>
<dbReference type="InterPro" id="IPR005484">
    <property type="entry name" value="Ribosomal_uL18_bac/plant/anim"/>
</dbReference>
<organism evidence="10">
    <name type="scientific">Alsidium seaforthii</name>
    <dbReference type="NCBI Taxonomy" id="2007182"/>
    <lineage>
        <taxon>Eukaryota</taxon>
        <taxon>Rhodophyta</taxon>
        <taxon>Florideophyceae</taxon>
        <taxon>Rhodymeniophycidae</taxon>
        <taxon>Ceramiales</taxon>
        <taxon>Rhodomelaceae</taxon>
        <taxon>Polysiphonioideae</taxon>
        <taxon>Alsidium</taxon>
    </lineage>
</organism>
<comment type="function">
    <text evidence="1">Binds 5S rRNA, forms part of the central protuberance of the 50S subunit.</text>
</comment>
<dbReference type="InterPro" id="IPR057268">
    <property type="entry name" value="Ribosomal_L18"/>
</dbReference>
<keyword evidence="7" id="KW-0687">Ribonucleoprotein</keyword>
<dbReference type="SUPFAM" id="SSF53137">
    <property type="entry name" value="Translational machinery components"/>
    <property type="match status" value="1"/>
</dbReference>
<dbReference type="GO" id="GO:0006412">
    <property type="term" value="P:translation"/>
    <property type="evidence" value="ECO:0007669"/>
    <property type="project" value="InterPro"/>
</dbReference>
<keyword evidence="5" id="KW-0694">RNA-binding</keyword>
<dbReference type="AlphaFoldDB" id="A0A1Z1MDS9"/>
<evidence type="ECO:0000256" key="9">
    <source>
        <dbReference type="ARBA" id="ARBA00035346"/>
    </source>
</evidence>